<sequence>MDAGSGGALPVRRWEEGDQAPVGWGLAVDQSEQPQSVRPPGLLPAARRGDQRHLPGPPGEGSGRPPGPRDGFPRRPGDCGIEIHESLFSTIVGGKITDIDQCTQDIDESDVFWS</sequence>
<dbReference type="EMBL" id="BNED01000003">
    <property type="protein sequence ID" value="GHI74911.1"/>
    <property type="molecule type" value="Genomic_DNA"/>
</dbReference>
<reference evidence="3" key="1">
    <citation type="submission" date="2023-07" db="EMBL/GenBank/DDBJ databases">
        <title>Whole genome shotgun sequence of Streptomyces spororaveus NBRC 15456.</title>
        <authorList>
            <person name="Komaki H."/>
            <person name="Tamura T."/>
        </authorList>
    </citation>
    <scope>NUCLEOTIDE SEQUENCE [LARGE SCALE GENOMIC DNA]</scope>
    <source>
        <strain evidence="3">NBRC 15456</strain>
    </source>
</reference>
<proteinExistence type="predicted"/>
<dbReference type="Proteomes" id="UP000608522">
    <property type="component" value="Unassembled WGS sequence"/>
</dbReference>
<gene>
    <name evidence="2" type="ORF">Sspor_04720</name>
</gene>
<organism evidence="2 3">
    <name type="scientific">Streptomyces spororaveus</name>
    <dbReference type="NCBI Taxonomy" id="284039"/>
    <lineage>
        <taxon>Bacteria</taxon>
        <taxon>Bacillati</taxon>
        <taxon>Actinomycetota</taxon>
        <taxon>Actinomycetes</taxon>
        <taxon>Kitasatosporales</taxon>
        <taxon>Streptomycetaceae</taxon>
        <taxon>Streptomyces</taxon>
    </lineage>
</organism>
<accession>A0ABQ3T3E2</accession>
<comment type="caution">
    <text evidence="2">The sequence shown here is derived from an EMBL/GenBank/DDBJ whole genome shotgun (WGS) entry which is preliminary data.</text>
</comment>
<evidence type="ECO:0000256" key="1">
    <source>
        <dbReference type="SAM" id="MobiDB-lite"/>
    </source>
</evidence>
<feature type="region of interest" description="Disordered" evidence="1">
    <location>
        <begin position="1"/>
        <end position="80"/>
    </location>
</feature>
<name>A0ABQ3T3E2_9ACTN</name>
<feature type="compositionally biased region" description="Basic and acidic residues" evidence="1">
    <location>
        <begin position="71"/>
        <end position="80"/>
    </location>
</feature>
<evidence type="ECO:0000313" key="3">
    <source>
        <dbReference type="Proteomes" id="UP000608522"/>
    </source>
</evidence>
<protein>
    <submittedName>
        <fullName evidence="2">Uncharacterized protein</fullName>
    </submittedName>
</protein>
<keyword evidence="3" id="KW-1185">Reference proteome</keyword>
<evidence type="ECO:0000313" key="2">
    <source>
        <dbReference type="EMBL" id="GHI74911.1"/>
    </source>
</evidence>